<protein>
    <recommendedName>
        <fullName evidence="6">Glutathione peroxidase</fullName>
    </recommendedName>
</protein>
<dbReference type="OrthoDB" id="446890at2759"/>
<dbReference type="PANTHER" id="PTHR11592">
    <property type="entry name" value="GLUTATHIONE PEROXIDASE"/>
    <property type="match status" value="1"/>
</dbReference>
<evidence type="ECO:0000256" key="3">
    <source>
        <dbReference type="ARBA" id="ARBA00023002"/>
    </source>
</evidence>
<dbReference type="PROSITE" id="PS51355">
    <property type="entry name" value="GLUTATHIONE_PEROXID_3"/>
    <property type="match status" value="1"/>
</dbReference>
<keyword evidence="3" id="KW-0560">Oxidoreductase</keyword>
<dbReference type="InterPro" id="IPR036249">
    <property type="entry name" value="Thioredoxin-like_sf"/>
</dbReference>
<keyword evidence="5" id="KW-1185">Reference proteome</keyword>
<dbReference type="AlphaFoldDB" id="A0A9W7A877"/>
<name>A0A9W7A877_9STRA</name>
<accession>A0A9W7A877</accession>
<keyword evidence="2" id="KW-0575">Peroxidase</keyword>
<evidence type="ECO:0000256" key="1">
    <source>
        <dbReference type="ARBA" id="ARBA00006926"/>
    </source>
</evidence>
<comment type="caution">
    <text evidence="4">The sequence shown here is derived from an EMBL/GenBank/DDBJ whole genome shotgun (WGS) entry which is preliminary data.</text>
</comment>
<comment type="similarity">
    <text evidence="1">Belongs to the glutathione peroxidase family.</text>
</comment>
<organism evidence="4 5">
    <name type="scientific">Triparma laevis f. longispina</name>
    <dbReference type="NCBI Taxonomy" id="1714387"/>
    <lineage>
        <taxon>Eukaryota</taxon>
        <taxon>Sar</taxon>
        <taxon>Stramenopiles</taxon>
        <taxon>Ochrophyta</taxon>
        <taxon>Bolidophyceae</taxon>
        <taxon>Parmales</taxon>
        <taxon>Triparmaceae</taxon>
        <taxon>Triparma</taxon>
    </lineage>
</organism>
<evidence type="ECO:0000313" key="4">
    <source>
        <dbReference type="EMBL" id="GMH65220.1"/>
    </source>
</evidence>
<reference evidence="5" key="1">
    <citation type="journal article" date="2023" name="Commun. Biol.">
        <title>Genome analysis of Parmales, the sister group of diatoms, reveals the evolutionary specialization of diatoms from phago-mixotrophs to photoautotrophs.</title>
        <authorList>
            <person name="Ban H."/>
            <person name="Sato S."/>
            <person name="Yoshikawa S."/>
            <person name="Yamada K."/>
            <person name="Nakamura Y."/>
            <person name="Ichinomiya M."/>
            <person name="Sato N."/>
            <person name="Blanc-Mathieu R."/>
            <person name="Endo H."/>
            <person name="Kuwata A."/>
            <person name="Ogata H."/>
        </authorList>
    </citation>
    <scope>NUCLEOTIDE SEQUENCE [LARGE SCALE GENOMIC DNA]</scope>
    <source>
        <strain evidence="5">NIES 3700</strain>
    </source>
</reference>
<dbReference type="EMBL" id="BRXW01000549">
    <property type="protein sequence ID" value="GMH65220.1"/>
    <property type="molecule type" value="Genomic_DNA"/>
</dbReference>
<sequence length="142" mass="15427">MSTTAFSAGSCASQFYALSEPDALGNPVDFSKFQGKVVYCVNYKTDGLEIVLFPSMQFGAQEFTDGSKVLNFAESKGFSGTVMSVDDVIGANARPSWKLFYETTGAAEPTWNFKGKWLVSKSGEIKECSSDVEGDIIKLLEE</sequence>
<dbReference type="GO" id="GO:0004601">
    <property type="term" value="F:peroxidase activity"/>
    <property type="evidence" value="ECO:0007669"/>
    <property type="project" value="UniProtKB-KW"/>
</dbReference>
<evidence type="ECO:0000313" key="5">
    <source>
        <dbReference type="Proteomes" id="UP001165122"/>
    </source>
</evidence>
<dbReference type="PANTHER" id="PTHR11592:SF78">
    <property type="entry name" value="GLUTATHIONE PEROXIDASE"/>
    <property type="match status" value="1"/>
</dbReference>
<dbReference type="Gene3D" id="3.40.30.10">
    <property type="entry name" value="Glutaredoxin"/>
    <property type="match status" value="1"/>
</dbReference>
<dbReference type="GO" id="GO:0006979">
    <property type="term" value="P:response to oxidative stress"/>
    <property type="evidence" value="ECO:0007669"/>
    <property type="project" value="InterPro"/>
</dbReference>
<dbReference type="SUPFAM" id="SSF52833">
    <property type="entry name" value="Thioredoxin-like"/>
    <property type="match status" value="1"/>
</dbReference>
<gene>
    <name evidence="4" type="ORF">TrLO_g5236</name>
</gene>
<proteinExistence type="inferred from homology"/>
<evidence type="ECO:0008006" key="6">
    <source>
        <dbReference type="Google" id="ProtNLM"/>
    </source>
</evidence>
<dbReference type="InterPro" id="IPR000889">
    <property type="entry name" value="Glutathione_peroxidase"/>
</dbReference>
<dbReference type="Proteomes" id="UP001165122">
    <property type="component" value="Unassembled WGS sequence"/>
</dbReference>
<evidence type="ECO:0000256" key="2">
    <source>
        <dbReference type="ARBA" id="ARBA00022559"/>
    </source>
</evidence>